<comment type="subcellular location">
    <subcellularLocation>
        <location evidence="1">Endomembrane system</location>
    </subcellularLocation>
</comment>
<comment type="caution">
    <text evidence="9">The sequence shown here is derived from an EMBL/GenBank/DDBJ whole genome shotgun (WGS) entry which is preliminary data.</text>
</comment>
<dbReference type="Pfam" id="PF09066">
    <property type="entry name" value="B2-adapt-app_C"/>
    <property type="match status" value="1"/>
</dbReference>
<dbReference type="InterPro" id="IPR013041">
    <property type="entry name" value="Clathrin_app_Ig-like_sf"/>
</dbReference>
<dbReference type="Gene3D" id="1.25.10.10">
    <property type="entry name" value="Leucine-rich Repeat Variant"/>
    <property type="match status" value="1"/>
</dbReference>
<dbReference type="Gene3D" id="3.30.310.10">
    <property type="entry name" value="TATA-Binding Protein"/>
    <property type="match status" value="1"/>
</dbReference>
<gene>
    <name evidence="9" type="ORF">PGLA2088_LOCUS49245</name>
</gene>
<proteinExistence type="inferred from homology"/>
<evidence type="ECO:0000256" key="3">
    <source>
        <dbReference type="ARBA" id="ARBA00022448"/>
    </source>
</evidence>
<dbReference type="SMART" id="SM01020">
    <property type="entry name" value="B2-adapt-app_C"/>
    <property type="match status" value="1"/>
</dbReference>
<dbReference type="InterPro" id="IPR026739">
    <property type="entry name" value="AP_beta"/>
</dbReference>
<dbReference type="GO" id="GO:0012505">
    <property type="term" value="C:endomembrane system"/>
    <property type="evidence" value="ECO:0007669"/>
    <property type="project" value="UniProtKB-SubCell"/>
</dbReference>
<feature type="region of interest" description="Disordered" evidence="6">
    <location>
        <begin position="512"/>
        <end position="566"/>
    </location>
</feature>
<dbReference type="EMBL" id="CAJNNW010036963">
    <property type="protein sequence ID" value="CAE8738547.1"/>
    <property type="molecule type" value="Genomic_DNA"/>
</dbReference>
<dbReference type="SUPFAM" id="SSF49348">
    <property type="entry name" value="Clathrin adaptor appendage domain"/>
    <property type="match status" value="1"/>
</dbReference>
<feature type="compositionally biased region" description="Low complexity" evidence="6">
    <location>
        <begin position="524"/>
        <end position="554"/>
    </location>
</feature>
<comment type="similarity">
    <text evidence="2">Belongs to the adaptor complexes large subunit family.</text>
</comment>
<dbReference type="Proteomes" id="UP000626109">
    <property type="component" value="Unassembled WGS sequence"/>
</dbReference>
<protein>
    <recommendedName>
        <fullName evidence="8">Beta-adaptin appendage C-terminal subdomain domain-containing protein</fullName>
    </recommendedName>
</protein>
<evidence type="ECO:0000313" key="10">
    <source>
        <dbReference type="Proteomes" id="UP000626109"/>
    </source>
</evidence>
<feature type="region of interest" description="Disordered" evidence="6">
    <location>
        <begin position="475"/>
        <end position="496"/>
    </location>
</feature>
<evidence type="ECO:0000256" key="7">
    <source>
        <dbReference type="SAM" id="Phobius"/>
    </source>
</evidence>
<dbReference type="InterPro" id="IPR011989">
    <property type="entry name" value="ARM-like"/>
</dbReference>
<evidence type="ECO:0000256" key="4">
    <source>
        <dbReference type="ARBA" id="ARBA00022927"/>
    </source>
</evidence>
<dbReference type="SUPFAM" id="SSF55711">
    <property type="entry name" value="Subdomain of clathrin and coatomer appendage domain"/>
    <property type="match status" value="1"/>
</dbReference>
<evidence type="ECO:0000256" key="6">
    <source>
        <dbReference type="SAM" id="MobiDB-lite"/>
    </source>
</evidence>
<dbReference type="AlphaFoldDB" id="A0A813LSH2"/>
<dbReference type="Pfam" id="PF01602">
    <property type="entry name" value="Adaptin_N"/>
    <property type="match status" value="1"/>
</dbReference>
<evidence type="ECO:0000313" key="9">
    <source>
        <dbReference type="EMBL" id="CAE8738547.1"/>
    </source>
</evidence>
<evidence type="ECO:0000256" key="1">
    <source>
        <dbReference type="ARBA" id="ARBA00004308"/>
    </source>
</evidence>
<keyword evidence="7" id="KW-0812">Transmembrane</keyword>
<dbReference type="InterPro" id="IPR013037">
    <property type="entry name" value="Clathrin_b-adaptin_app_Ig-like"/>
</dbReference>
<feature type="domain" description="Beta-adaptin appendage C-terminal subdomain" evidence="8">
    <location>
        <begin position="687"/>
        <end position="798"/>
    </location>
</feature>
<keyword evidence="4" id="KW-0653">Protein transport</keyword>
<dbReference type="SUPFAM" id="SSF48371">
    <property type="entry name" value="ARM repeat"/>
    <property type="match status" value="1"/>
</dbReference>
<keyword evidence="3" id="KW-0813">Transport</keyword>
<evidence type="ECO:0000259" key="8">
    <source>
        <dbReference type="SMART" id="SM01020"/>
    </source>
</evidence>
<keyword evidence="7" id="KW-1133">Transmembrane helix</keyword>
<dbReference type="InterPro" id="IPR002553">
    <property type="entry name" value="Clathrin/coatomer_adapt-like_N"/>
</dbReference>
<name>A0A813LSH2_POLGL</name>
<accession>A0A813LSH2</accession>
<dbReference type="GO" id="GO:0016192">
    <property type="term" value="P:vesicle-mediated transport"/>
    <property type="evidence" value="ECO:0007669"/>
    <property type="project" value="InterPro"/>
</dbReference>
<dbReference type="PANTHER" id="PTHR11134">
    <property type="entry name" value="ADAPTOR COMPLEX SUBUNIT BETA FAMILY MEMBER"/>
    <property type="match status" value="1"/>
</dbReference>
<sequence>MGCIRLEQMTEYLLEPLRRSCKDPDAYVRKTATICIAKLFDINPELVEDQGFLEILRDMLGDSNPMVVANAVASLCEISSTAKKNYLLLDEDVISKLLPALNECSEWGQVFILDALALYDPPNSRVAETILERGVLVRLSHANCAVVLSAIKVMMKFMDKLQSQEMVRALCRKMAPPLVTMLSAEPEIQYVVMRNINLIVQKQPQILQQDIRMFVCKYNDPLYVKLEKIAVMVQLASEKNVDQVLSEFKEYASEVDIEVVRHSVRAIGQCAIKLERAAERCVDTLLELIKTKVNYVVQEAIVVIRDIFRKYPGKYEIIISDLCENLENLDEPDAKSSMIWIIGEYAERIDNSSELLESFLESFHEEPAAVQQQLLTATVKLCLKCPQASKDLVGRVLKVATDECNNPDLRDRGYMYWRMLSKSPEMARQVVLSERPTIGENSFALQPRVLDRLIANIGTLASVYHQVPEAFLDDSRTSDVHKDAANSEDDAEETRENIQWVQDTLQRGEVKRYVEESGDEGSEDGASSASSSSGGSAREAPRPSAGGSSSSAGSAPPPPPLRPLAPVLNEQQRGQNGAQGLRVSAAVVRGQGGAIGLQLMVGNFSQQPMSGWAAQFNKNPFGLAPTAPLQMPEVQPNGGTAQTLLVLAPNQLLSGAAPASPLHLEVAIKTNVDVFYFSVGYDLSAVLVEGGPVAKEAFQQTWQSLSQDRKTMCRGQFGQKVTPEMVVERLRQYYCYTVVQTQGQDMEIIYFSSATANQLTVFAELSLQRSGPGVQLVCFSEAPPLVPLLQSFIGELLNVRQGSFCCLVVLLLFVGVVVVVVLVVLVIVVVEHYCMSWRTVRSPCSGNVVPVAMSWSCGQSL</sequence>
<dbReference type="InterPro" id="IPR016024">
    <property type="entry name" value="ARM-type_fold"/>
</dbReference>
<dbReference type="FunFam" id="2.60.40.1150:FF:000002">
    <property type="entry name" value="Beta-adaptin-like protein C"/>
    <property type="match status" value="1"/>
</dbReference>
<dbReference type="GO" id="GO:0030131">
    <property type="term" value="C:clathrin adaptor complex"/>
    <property type="evidence" value="ECO:0007669"/>
    <property type="project" value="InterPro"/>
</dbReference>
<dbReference type="InterPro" id="IPR012295">
    <property type="entry name" value="TBP_dom_sf"/>
</dbReference>
<dbReference type="InterPro" id="IPR015151">
    <property type="entry name" value="B-adaptin_app_sub_C"/>
</dbReference>
<keyword evidence="5 7" id="KW-0472">Membrane</keyword>
<evidence type="ECO:0000256" key="2">
    <source>
        <dbReference type="ARBA" id="ARBA00006613"/>
    </source>
</evidence>
<organism evidence="9 10">
    <name type="scientific">Polarella glacialis</name>
    <name type="common">Dinoflagellate</name>
    <dbReference type="NCBI Taxonomy" id="89957"/>
    <lineage>
        <taxon>Eukaryota</taxon>
        <taxon>Sar</taxon>
        <taxon>Alveolata</taxon>
        <taxon>Dinophyceae</taxon>
        <taxon>Suessiales</taxon>
        <taxon>Suessiaceae</taxon>
        <taxon>Polarella</taxon>
    </lineage>
</organism>
<feature type="transmembrane region" description="Helical" evidence="7">
    <location>
        <begin position="807"/>
        <end position="830"/>
    </location>
</feature>
<dbReference type="Gene3D" id="2.60.40.1150">
    <property type="match status" value="1"/>
</dbReference>
<feature type="compositionally biased region" description="Basic and acidic residues" evidence="6">
    <location>
        <begin position="475"/>
        <end position="485"/>
    </location>
</feature>
<evidence type="ECO:0000256" key="5">
    <source>
        <dbReference type="ARBA" id="ARBA00023136"/>
    </source>
</evidence>
<dbReference type="GO" id="GO:0006886">
    <property type="term" value="P:intracellular protein transport"/>
    <property type="evidence" value="ECO:0007669"/>
    <property type="project" value="InterPro"/>
</dbReference>
<dbReference type="InterPro" id="IPR009028">
    <property type="entry name" value="Coatomer/calthrin_app_sub_C"/>
</dbReference>
<reference evidence="9" key="1">
    <citation type="submission" date="2021-02" db="EMBL/GenBank/DDBJ databases">
        <authorList>
            <person name="Dougan E. K."/>
            <person name="Rhodes N."/>
            <person name="Thang M."/>
            <person name="Chan C."/>
        </authorList>
    </citation>
    <scope>NUCLEOTIDE SEQUENCE</scope>
</reference>